<comment type="function">
    <text evidence="11">Binds with low affinity to interleukin-13 (IL13). Together with IL4RA can form a functional receptor for IL13. Also serves as an alternate accessory protein to the common cytokine receptor gamma chain for interleukin-4 (IL4) signaling, but cannot replace the function of IL2RG in allowing enhanced interleukin-2 (IL2) binding activity.</text>
</comment>
<protein>
    <recommendedName>
        <fullName evidence="13">Interleukin-13 receptor subunit alpha-1</fullName>
    </recommendedName>
</protein>
<dbReference type="CTD" id="3597"/>
<evidence type="ECO:0000256" key="5">
    <source>
        <dbReference type="ARBA" id="ARBA00022737"/>
    </source>
</evidence>
<name>A0A7N4NPI6_SARHA</name>
<keyword evidence="3 14" id="KW-0812">Transmembrane</keyword>
<dbReference type="PANTHER" id="PTHR23037">
    <property type="entry name" value="CYTOKINE RECEPTOR"/>
    <property type="match status" value="1"/>
</dbReference>
<dbReference type="Proteomes" id="UP000007648">
    <property type="component" value="Unassembled WGS sequence"/>
</dbReference>
<comment type="subcellular location">
    <subcellularLocation>
        <location evidence="1">Membrane</location>
        <topology evidence="1">Single-pass type I membrane protein</topology>
    </subcellularLocation>
</comment>
<reference evidence="17" key="2">
    <citation type="submission" date="2025-08" db="UniProtKB">
        <authorList>
            <consortium name="Ensembl"/>
        </authorList>
    </citation>
    <scope>IDENTIFICATION</scope>
</reference>
<dbReference type="InterPro" id="IPR003532">
    <property type="entry name" value="Short_hematopoietin_rcpt_2_CS"/>
</dbReference>
<dbReference type="PROSITE" id="PS50853">
    <property type="entry name" value="FN3"/>
    <property type="match status" value="1"/>
</dbReference>
<keyword evidence="9" id="KW-0675">Receptor</keyword>
<dbReference type="KEGG" id="shr:100930920"/>
<evidence type="ECO:0000256" key="4">
    <source>
        <dbReference type="ARBA" id="ARBA00022729"/>
    </source>
</evidence>
<dbReference type="InterPro" id="IPR015321">
    <property type="entry name" value="TypeI_recpt_CBD"/>
</dbReference>
<dbReference type="FunCoup" id="A0A7N4NPI6">
    <property type="interactions" value="403"/>
</dbReference>
<dbReference type="OrthoDB" id="9940625at2759"/>
<feature type="chain" id="PRO_5029604109" description="Interleukin-13 receptor subunit alpha-1" evidence="15">
    <location>
        <begin position="22"/>
        <end position="419"/>
    </location>
</feature>
<dbReference type="FunFam" id="2.60.40.10:FF:000851">
    <property type="entry name" value="interleukin-13 receptor subunit alpha-1 isoform X2"/>
    <property type="match status" value="1"/>
</dbReference>
<dbReference type="FunFam" id="2.60.40.10:FF:000861">
    <property type="entry name" value="interleukin-13 receptor subunit alpha-1 isoform X1"/>
    <property type="match status" value="1"/>
</dbReference>
<comment type="subunit">
    <text evidence="12">Interleukin-13 receptor is a complex of IL4R, IL13RA1, and possibly other components. Interacts with TRAF3IP1. Interacts with IL4.</text>
</comment>
<accession>A0A7N4NPI6</accession>
<reference evidence="17" key="3">
    <citation type="submission" date="2025-09" db="UniProtKB">
        <authorList>
            <consortium name="Ensembl"/>
        </authorList>
    </citation>
    <scope>IDENTIFICATION</scope>
</reference>
<proteinExistence type="inferred from homology"/>
<dbReference type="InterPro" id="IPR003961">
    <property type="entry name" value="FN3_dom"/>
</dbReference>
<evidence type="ECO:0000256" key="15">
    <source>
        <dbReference type="SAM" id="SignalP"/>
    </source>
</evidence>
<evidence type="ECO:0000256" key="10">
    <source>
        <dbReference type="ARBA" id="ARBA00023180"/>
    </source>
</evidence>
<dbReference type="GeneTree" id="ENSGT00940000160896"/>
<dbReference type="Pfam" id="PF18001">
    <property type="entry name" value="Il13Ra_Ig"/>
    <property type="match status" value="1"/>
</dbReference>
<keyword evidence="8" id="KW-1015">Disulfide bond</keyword>
<dbReference type="PROSITE" id="PS01356">
    <property type="entry name" value="HEMATOPO_REC_S_F2"/>
    <property type="match status" value="1"/>
</dbReference>
<keyword evidence="5" id="KW-0677">Repeat</keyword>
<dbReference type="GeneID" id="100930920"/>
<dbReference type="Pfam" id="PF09240">
    <property type="entry name" value="IL6Ra-bind"/>
    <property type="match status" value="1"/>
</dbReference>
<dbReference type="InterPro" id="IPR040566">
    <property type="entry name" value="Il13Ra_Ig"/>
</dbReference>
<evidence type="ECO:0000256" key="9">
    <source>
        <dbReference type="ARBA" id="ARBA00023170"/>
    </source>
</evidence>
<evidence type="ECO:0000256" key="14">
    <source>
        <dbReference type="SAM" id="Phobius"/>
    </source>
</evidence>
<evidence type="ECO:0000256" key="1">
    <source>
        <dbReference type="ARBA" id="ARBA00004479"/>
    </source>
</evidence>
<dbReference type="GO" id="GO:0004896">
    <property type="term" value="F:cytokine receptor activity"/>
    <property type="evidence" value="ECO:0007669"/>
    <property type="project" value="InterPro"/>
</dbReference>
<keyword evidence="7 14" id="KW-0472">Membrane</keyword>
<evidence type="ECO:0000313" key="17">
    <source>
        <dbReference type="Ensembl" id="ENSSHAP00000025841.1"/>
    </source>
</evidence>
<reference evidence="17 18" key="1">
    <citation type="journal article" date="2011" name="Proc. Natl. Acad. Sci. U.S.A.">
        <title>Genetic diversity and population structure of the endangered marsupial Sarcophilus harrisii (Tasmanian devil).</title>
        <authorList>
            <person name="Miller W."/>
            <person name="Hayes V.M."/>
            <person name="Ratan A."/>
            <person name="Petersen D.C."/>
            <person name="Wittekindt N.E."/>
            <person name="Miller J."/>
            <person name="Walenz B."/>
            <person name="Knight J."/>
            <person name="Qi J."/>
            <person name="Zhao F."/>
            <person name="Wang Q."/>
            <person name="Bedoya-Reina O.C."/>
            <person name="Katiyar N."/>
            <person name="Tomsho L.P."/>
            <person name="Kasson L.M."/>
            <person name="Hardie R.A."/>
            <person name="Woodbridge P."/>
            <person name="Tindall E.A."/>
            <person name="Bertelsen M.F."/>
            <person name="Dixon D."/>
            <person name="Pyecroft S."/>
            <person name="Helgen K.M."/>
            <person name="Lesk A.M."/>
            <person name="Pringle T.H."/>
            <person name="Patterson N."/>
            <person name="Zhang Y."/>
            <person name="Kreiss A."/>
            <person name="Woods G.M."/>
            <person name="Jones M.E."/>
            <person name="Schuster S.C."/>
        </authorList>
    </citation>
    <scope>NUCLEOTIDE SEQUENCE [LARGE SCALE GENOMIC DNA]</scope>
</reference>
<dbReference type="InterPro" id="IPR013783">
    <property type="entry name" value="Ig-like_fold"/>
</dbReference>
<dbReference type="FunFam" id="2.60.40.10:FF:000717">
    <property type="entry name" value="interleukin-13 receptor subunit alpha-1 isoform X1"/>
    <property type="match status" value="1"/>
</dbReference>
<dbReference type="RefSeq" id="XP_031800835.1">
    <property type="nucleotide sequence ID" value="XM_031944975.1"/>
</dbReference>
<keyword evidence="4 15" id="KW-0732">Signal</keyword>
<evidence type="ECO:0000313" key="18">
    <source>
        <dbReference type="Proteomes" id="UP000007648"/>
    </source>
</evidence>
<evidence type="ECO:0000256" key="12">
    <source>
        <dbReference type="ARBA" id="ARBA00064880"/>
    </source>
</evidence>
<keyword evidence="10" id="KW-0325">Glycoprotein</keyword>
<evidence type="ECO:0000256" key="2">
    <source>
        <dbReference type="ARBA" id="ARBA00008159"/>
    </source>
</evidence>
<evidence type="ECO:0000259" key="16">
    <source>
        <dbReference type="PROSITE" id="PS50853"/>
    </source>
</evidence>
<evidence type="ECO:0000256" key="6">
    <source>
        <dbReference type="ARBA" id="ARBA00022989"/>
    </source>
</evidence>
<keyword evidence="6 14" id="KW-1133">Transmembrane helix</keyword>
<gene>
    <name evidence="17" type="primary">IL13RA1</name>
</gene>
<dbReference type="Gene3D" id="2.60.40.10">
    <property type="entry name" value="Immunoglobulins"/>
    <property type="match status" value="3"/>
</dbReference>
<comment type="similarity">
    <text evidence="2">Belongs to the type I cytokine receptor family. Type 5 subfamily.</text>
</comment>
<dbReference type="CDD" id="cd00063">
    <property type="entry name" value="FN3"/>
    <property type="match status" value="1"/>
</dbReference>
<dbReference type="PANTHER" id="PTHR23037:SF46">
    <property type="entry name" value="INTERLEUKIN 5 RECEPTOR SUBUNIT ALPHA"/>
    <property type="match status" value="1"/>
</dbReference>
<evidence type="ECO:0000256" key="3">
    <source>
        <dbReference type="ARBA" id="ARBA00022692"/>
    </source>
</evidence>
<feature type="domain" description="Fibronectin type-III" evidence="16">
    <location>
        <begin position="218"/>
        <end position="335"/>
    </location>
</feature>
<dbReference type="AlphaFoldDB" id="A0A7N4NPI6"/>
<keyword evidence="18" id="KW-1185">Reference proteome</keyword>
<dbReference type="InParanoid" id="A0A7N4NPI6"/>
<dbReference type="Ensembl" id="ENSSHAT00000035839.1">
    <property type="protein sequence ID" value="ENSSHAP00000025841.1"/>
    <property type="gene ID" value="ENSSHAG00000024227.1"/>
</dbReference>
<organism evidence="17 18">
    <name type="scientific">Sarcophilus harrisii</name>
    <name type="common">Tasmanian devil</name>
    <name type="synonym">Sarcophilus laniarius</name>
    <dbReference type="NCBI Taxonomy" id="9305"/>
    <lineage>
        <taxon>Eukaryota</taxon>
        <taxon>Metazoa</taxon>
        <taxon>Chordata</taxon>
        <taxon>Craniata</taxon>
        <taxon>Vertebrata</taxon>
        <taxon>Euteleostomi</taxon>
        <taxon>Mammalia</taxon>
        <taxon>Metatheria</taxon>
        <taxon>Dasyuromorphia</taxon>
        <taxon>Dasyuridae</taxon>
        <taxon>Sarcophilus</taxon>
    </lineage>
</organism>
<feature type="transmembrane region" description="Helical" evidence="14">
    <location>
        <begin position="336"/>
        <end position="359"/>
    </location>
</feature>
<dbReference type="InterPro" id="IPR036116">
    <property type="entry name" value="FN3_sf"/>
</dbReference>
<feature type="signal peptide" evidence="15">
    <location>
        <begin position="1"/>
        <end position="21"/>
    </location>
</feature>
<dbReference type="SUPFAM" id="SSF49265">
    <property type="entry name" value="Fibronectin type III"/>
    <property type="match status" value="2"/>
</dbReference>
<evidence type="ECO:0000256" key="8">
    <source>
        <dbReference type="ARBA" id="ARBA00023157"/>
    </source>
</evidence>
<evidence type="ECO:0000256" key="11">
    <source>
        <dbReference type="ARBA" id="ARBA00059101"/>
    </source>
</evidence>
<evidence type="ECO:0000256" key="7">
    <source>
        <dbReference type="ARBA" id="ARBA00023136"/>
    </source>
</evidence>
<dbReference type="GO" id="GO:0009897">
    <property type="term" value="C:external side of plasma membrane"/>
    <property type="evidence" value="ECO:0007669"/>
    <property type="project" value="TreeGrafter"/>
</dbReference>
<evidence type="ECO:0000256" key="13">
    <source>
        <dbReference type="ARBA" id="ARBA00071789"/>
    </source>
</evidence>
<sequence>MEGLAIGCLLWAAAALGAADGEIASEASPPPVTNFSISVKNLCTIYWQWSPPEGVNATCKLWYNSQLGEEKIISLNNFRTEEVALNERICLQVRSQCSVVSTNPSAAVQMCTMPPEGDPESAVTRLRCIWHNLSQMNCTWLPGKKAPPDTNYTLYYWYSPLEENLQCTNYYTEGQLIGCSFDLLQRNVSGSEKIQIMVTDTARTVRPSYNITWLNSVKPNHPIITALFLHNNSLYVEWESPENFESNCLVYQVEVTDSQPKKYKVEESKCHILQTPQELSEKSSVKNCLVINQVERDVQYTVRVRAKTSKYCFEDTNLWSAWSPEKSIGQKTDSTFYTITLLSIPVAISISTLLLLLYLKRLKIIIFPPIPDPGKIFKEMFADQNEDTLHWKKYDIYEKQIKEETDSVVLVENLKKTAQ</sequence>